<dbReference type="WBParaSite" id="BXY_0082100.1">
    <property type="protein sequence ID" value="BXY_0082100.1"/>
    <property type="gene ID" value="BXY_0082100"/>
</dbReference>
<dbReference type="InterPro" id="IPR011682">
    <property type="entry name" value="Glyco_hydro_38_C"/>
</dbReference>
<organism evidence="14 15">
    <name type="scientific">Bursaphelenchus xylophilus</name>
    <name type="common">Pinewood nematode worm</name>
    <name type="synonym">Aphelenchoides xylophilus</name>
    <dbReference type="NCBI Taxonomy" id="6326"/>
    <lineage>
        <taxon>Eukaryota</taxon>
        <taxon>Metazoa</taxon>
        <taxon>Ecdysozoa</taxon>
        <taxon>Nematoda</taxon>
        <taxon>Chromadorea</taxon>
        <taxon>Rhabditida</taxon>
        <taxon>Tylenchina</taxon>
        <taxon>Tylenchomorpha</taxon>
        <taxon>Aphelenchoidea</taxon>
        <taxon>Aphelenchoididae</taxon>
        <taxon>Bursaphelenchus</taxon>
    </lineage>
</organism>
<dbReference type="FunFam" id="1.20.1270.50:FF:000001">
    <property type="entry name" value="Alpha-mannosidase"/>
    <property type="match status" value="1"/>
</dbReference>
<evidence type="ECO:0000256" key="11">
    <source>
        <dbReference type="SAM" id="MobiDB-lite"/>
    </source>
</evidence>
<dbReference type="PANTHER" id="PTHR11607:SF71">
    <property type="entry name" value="ALPHA-MANNOSIDASE"/>
    <property type="match status" value="1"/>
</dbReference>
<keyword evidence="3" id="KW-0479">Metal-binding</keyword>
<reference evidence="15" key="1">
    <citation type="submission" date="2016-11" db="UniProtKB">
        <authorList>
            <consortium name="WormBaseParasite"/>
        </authorList>
    </citation>
    <scope>IDENTIFICATION</scope>
</reference>
<dbReference type="InterPro" id="IPR015341">
    <property type="entry name" value="Glyco_hydro_38_cen"/>
</dbReference>
<evidence type="ECO:0000256" key="4">
    <source>
        <dbReference type="ARBA" id="ARBA00022801"/>
    </source>
</evidence>
<comment type="catalytic activity">
    <reaction evidence="10">
        <text>N(4)-{beta-D-GlcNAc-(1-&gt;2)-alpha-D-Man-(1-&gt;3)-[alpha-D-Man-(1-&gt;3)-[alpha-D-Man-(1-&gt;6)]-alpha-D-Man-(1-&gt;6)]-beta-D-Man-(1-&gt;4)-beta-D-GlcNAc-(1-&gt;4)-beta-D-GlcNAc}-L-asparaginyl-[protein] + 2 H2O = 2 alpha-D-mannopyranose + an N(4)-{beta-D-GlcNAc-(1-&gt;2)-alpha-D-Man-(1-&gt;3)-[alpha-D-Man-(1-&gt;6)]-beta-D-Man-(1-&gt;4)-beta-D-GlcNAc-(1-&gt;4)-beta-D-GlcNAc}-L-asparaginyl-[protein]</text>
        <dbReference type="Rhea" id="RHEA:56052"/>
        <dbReference type="Rhea" id="RHEA-COMP:14368"/>
        <dbReference type="Rhea" id="RHEA-COMP:14369"/>
        <dbReference type="ChEBI" id="CHEBI:15377"/>
        <dbReference type="ChEBI" id="CHEBI:28729"/>
        <dbReference type="ChEBI" id="CHEBI:60615"/>
        <dbReference type="ChEBI" id="CHEBI:60625"/>
        <dbReference type="EC" id="3.2.1.114"/>
    </reaction>
</comment>
<evidence type="ECO:0000256" key="12">
    <source>
        <dbReference type="SAM" id="Phobius"/>
    </source>
</evidence>
<keyword evidence="6" id="KW-0326">Glycosidase</keyword>
<dbReference type="InterPro" id="IPR000602">
    <property type="entry name" value="Glyco_hydro_38_N"/>
</dbReference>
<dbReference type="GO" id="GO:0000139">
    <property type="term" value="C:Golgi membrane"/>
    <property type="evidence" value="ECO:0007669"/>
    <property type="project" value="TreeGrafter"/>
</dbReference>
<dbReference type="InterPro" id="IPR011330">
    <property type="entry name" value="Glyco_hydro/deAcase_b/a-brl"/>
</dbReference>
<comment type="function">
    <text evidence="7">Catalyzes the first committed step in the biosynthesis of complex N-glycans. It controls conversion of high mannose to complex N-glycans; the final hydrolytic step in the N-glycan maturation pathway.</text>
</comment>
<dbReference type="SMART" id="SM00872">
    <property type="entry name" value="Alpha-mann_mid"/>
    <property type="match status" value="1"/>
</dbReference>
<dbReference type="Pfam" id="PF09261">
    <property type="entry name" value="Alpha-mann_mid"/>
    <property type="match status" value="1"/>
</dbReference>
<dbReference type="SUPFAM" id="SSF88713">
    <property type="entry name" value="Glycoside hydrolase/deacetylase"/>
    <property type="match status" value="1"/>
</dbReference>
<comment type="cofactor">
    <cofactor evidence="1">
        <name>Zn(2+)</name>
        <dbReference type="ChEBI" id="CHEBI:29105"/>
    </cofactor>
</comment>
<accession>A0A1I7RJD9</accession>
<keyword evidence="12" id="KW-0472">Membrane</keyword>
<name>A0A1I7RJD9_BURXY</name>
<evidence type="ECO:0000256" key="7">
    <source>
        <dbReference type="ARBA" id="ARBA00059516"/>
    </source>
</evidence>
<feature type="domain" description="Glycoside hydrolase family 38 central" evidence="13">
    <location>
        <begin position="465"/>
        <end position="551"/>
    </location>
</feature>
<evidence type="ECO:0000256" key="1">
    <source>
        <dbReference type="ARBA" id="ARBA00001947"/>
    </source>
</evidence>
<dbReference type="InterPro" id="IPR028995">
    <property type="entry name" value="Glyco_hydro_57/38_cen_sf"/>
</dbReference>
<dbReference type="Gene3D" id="2.60.40.1360">
    <property type="match status" value="1"/>
</dbReference>
<dbReference type="InterPro" id="IPR011013">
    <property type="entry name" value="Gal_mutarotase_sf_dom"/>
</dbReference>
<dbReference type="GO" id="GO:0006013">
    <property type="term" value="P:mannose metabolic process"/>
    <property type="evidence" value="ECO:0007669"/>
    <property type="project" value="InterPro"/>
</dbReference>
<dbReference type="Gene3D" id="2.70.98.30">
    <property type="entry name" value="Golgi alpha-mannosidase II, domain 4"/>
    <property type="match status" value="1"/>
</dbReference>
<evidence type="ECO:0000256" key="10">
    <source>
        <dbReference type="ARBA" id="ARBA00093232"/>
    </source>
</evidence>
<keyword evidence="12" id="KW-1133">Transmembrane helix</keyword>
<feature type="region of interest" description="Disordered" evidence="11">
    <location>
        <begin position="577"/>
        <end position="603"/>
    </location>
</feature>
<dbReference type="InterPro" id="IPR050843">
    <property type="entry name" value="Glycosyl_Hydrlase_38"/>
</dbReference>
<dbReference type="SUPFAM" id="SSF74650">
    <property type="entry name" value="Galactose mutarotase-like"/>
    <property type="match status" value="1"/>
</dbReference>
<dbReference type="EC" id="3.2.1.114" evidence="8"/>
<dbReference type="GO" id="GO:0046872">
    <property type="term" value="F:metal ion binding"/>
    <property type="evidence" value="ECO:0007669"/>
    <property type="project" value="UniProtKB-KW"/>
</dbReference>
<evidence type="ECO:0000259" key="13">
    <source>
        <dbReference type="SMART" id="SM00872"/>
    </source>
</evidence>
<dbReference type="GO" id="GO:0004572">
    <property type="term" value="F:mannosyl-oligosaccharide 1,3-1,6-alpha-mannosidase activity"/>
    <property type="evidence" value="ECO:0007669"/>
    <property type="project" value="UniProtKB-EC"/>
</dbReference>
<evidence type="ECO:0000313" key="14">
    <source>
        <dbReference type="Proteomes" id="UP000095284"/>
    </source>
</evidence>
<dbReference type="InterPro" id="IPR027291">
    <property type="entry name" value="Glyco_hydro_38_N_sf"/>
</dbReference>
<keyword evidence="4" id="KW-0378">Hydrolase</keyword>
<dbReference type="Pfam" id="PF01074">
    <property type="entry name" value="Glyco_hydro_38N"/>
    <property type="match status" value="1"/>
</dbReference>
<dbReference type="Gene3D" id="1.20.1270.50">
    <property type="entry name" value="Glycoside hydrolase family 38, central domain"/>
    <property type="match status" value="1"/>
</dbReference>
<evidence type="ECO:0000256" key="5">
    <source>
        <dbReference type="ARBA" id="ARBA00022833"/>
    </source>
</evidence>
<proteinExistence type="inferred from homology"/>
<dbReference type="Proteomes" id="UP000095284">
    <property type="component" value="Unplaced"/>
</dbReference>
<evidence type="ECO:0000256" key="9">
    <source>
        <dbReference type="ARBA" id="ARBA00083602"/>
    </source>
</evidence>
<dbReference type="eggNOG" id="KOG1958">
    <property type="taxonomic scope" value="Eukaryota"/>
</dbReference>
<feature type="transmembrane region" description="Helical" evidence="12">
    <location>
        <begin position="12"/>
        <end position="29"/>
    </location>
</feature>
<dbReference type="Pfam" id="PF07748">
    <property type="entry name" value="Glyco_hydro_38C"/>
    <property type="match status" value="1"/>
</dbReference>
<keyword evidence="5" id="KW-0862">Zinc</keyword>
<keyword evidence="12" id="KW-0812">Transmembrane</keyword>
<protein>
    <recommendedName>
        <fullName evidence="8">mannosyl-oligosaccharide 1,3-1,6-alpha-mannosidase</fullName>
        <ecNumber evidence="8">3.2.1.114</ecNumber>
    </recommendedName>
    <alternativeName>
        <fullName evidence="9">Mannosyl-oligosaccharide 1,3-1,6-alpha-mannosidase</fullName>
    </alternativeName>
</protein>
<dbReference type="GO" id="GO:0030246">
    <property type="term" value="F:carbohydrate binding"/>
    <property type="evidence" value="ECO:0007669"/>
    <property type="project" value="InterPro"/>
</dbReference>
<evidence type="ECO:0000313" key="15">
    <source>
        <dbReference type="WBParaSite" id="BXY_0082100.1"/>
    </source>
</evidence>
<evidence type="ECO:0000256" key="6">
    <source>
        <dbReference type="ARBA" id="ARBA00023295"/>
    </source>
</evidence>
<dbReference type="GO" id="GO:0006491">
    <property type="term" value="P:N-glycan processing"/>
    <property type="evidence" value="ECO:0007669"/>
    <property type="project" value="TreeGrafter"/>
</dbReference>
<evidence type="ECO:0000256" key="2">
    <source>
        <dbReference type="ARBA" id="ARBA00009792"/>
    </source>
</evidence>
<dbReference type="Gene3D" id="3.20.110.10">
    <property type="entry name" value="Glycoside hydrolase 38, N terminal domain"/>
    <property type="match status" value="1"/>
</dbReference>
<dbReference type="PANTHER" id="PTHR11607">
    <property type="entry name" value="ALPHA-MANNOSIDASE"/>
    <property type="match status" value="1"/>
</dbReference>
<sequence>MRVAYVNQRYAIKCVLAISIVLFVVYVKFTPRFVYRVPVSKLTHNPEEERVVESAKKGEVEKLEALEPEIEQVRVVDKENVEKTKFTTVRTLQKLHGFTNRTAGHIKTSDLFAAIPPEHDQPAGKSGESPIQFAYKPTSNKQHIDIFVIPHSHNDPGWLQTFEEYYQESVRGILNNMLDFLGKWRDMRFVEAEISFFELWWSEQTDEDKESLRKIVKNGQLEFVGGAWVMTDEANAHYFNTIMEMFEGHEFLSNNFDGYQPKTQWSIDPFGLSTTIPHLMQLSGIKQGVFNRIHHTIKNAMADQRTFEFIWRQPFAVNSSKNDFLCHIMPYLYFADYQCPDRKVCSRFDFYNRFELITSVNVKEDAADFLEQARLKSQFYRTDTVLFLQGHDFDFTTAGQWERTYFSFKTMADYINNNKDLNATLHIATPSEYFEVMTKKLTTEEYPPIPSMSGDFFPYSESTHHYWTGYFTSRPFYKHMDRELAHYIRSADILFSLANWKYTKESEKNKFSTAIYDLLVEARRYHGLFQHHDAITGTARAAVVQDYGQKLEKALFDCKTVIEESLHYLTESNGQKPKLGRIGYPPDRLPQKTHNSEDRLPHRIGYPTDRLFSTFPSVNYTGNDVLSNGKLKVKYDQKSGFLQSIESEGKTTDLRLSFVHYSSRLNPEPRSGAYVFQPANQSRHLDIKENRVVIVKGPVFTELVVTGPSNIKLLHKIRLENNSEDIQIHNELDIRDEHEFEIAMRIESEDLNKKDEQFFTDSNGFQNLRRYRLSNLPLPAQYYPFTTSAYLETREVRLNALTKQPLGIASLKQGQLEIMLERRMSSDDGKGMEQGVEDNKKTESDFVFSLERRNGLNNDEFGRLSARTQHSSQKLLYPPVVGAITGEEAVKIVDVRPLKNDLPCDLHLVALRSLSEATKYVTKKSSVQRKTSPKAKAALILHRFFNEKEDEYCKGAENLTVKLDEIFANTIANSMETSLTGLQQLQENAKHLNFQKMDIKTVVIGY</sequence>
<evidence type="ECO:0000256" key="8">
    <source>
        <dbReference type="ARBA" id="ARBA00066412"/>
    </source>
</evidence>
<dbReference type="SUPFAM" id="SSF88688">
    <property type="entry name" value="Families 57/38 glycoside transferase middle domain"/>
    <property type="match status" value="1"/>
</dbReference>
<dbReference type="AlphaFoldDB" id="A0A1I7RJD9"/>
<evidence type="ECO:0000256" key="3">
    <source>
        <dbReference type="ARBA" id="ARBA00022723"/>
    </source>
</evidence>
<comment type="similarity">
    <text evidence="2">Belongs to the glycosyl hydrolase 38 family.</text>
</comment>
<dbReference type="InterPro" id="IPR037094">
    <property type="entry name" value="Glyco_hydro_38_cen_sf"/>
</dbReference>